<accession>A0A563EH85</accession>
<dbReference type="PANTHER" id="PTHR31435">
    <property type="entry name" value="PROTEIN NATD1"/>
    <property type="match status" value="1"/>
</dbReference>
<evidence type="ECO:0000313" key="3">
    <source>
        <dbReference type="Proteomes" id="UP000316639"/>
    </source>
</evidence>
<reference evidence="2 3" key="1">
    <citation type="submission" date="2019-07" db="EMBL/GenBank/DDBJ databases">
        <title>Lentzea xizangensis sp. nov., isolated from Qinghai-Tibetan Plateau Soils.</title>
        <authorList>
            <person name="Huang J."/>
        </authorList>
    </citation>
    <scope>NUCLEOTIDE SEQUENCE [LARGE SCALE GENOMIC DNA]</scope>
    <source>
        <strain evidence="2 3">FXJ1.1311</strain>
    </source>
</reference>
<name>A0A563EH85_9PSEU</name>
<evidence type="ECO:0000313" key="2">
    <source>
        <dbReference type="EMBL" id="TWP45636.1"/>
    </source>
</evidence>
<protein>
    <submittedName>
        <fullName evidence="2">N-acetyltransferase</fullName>
    </submittedName>
</protein>
<sequence length="89" mass="10291">MGFMRITNNEAESRYEAHEDDELVGFLDYRRVGESVLLVHTESLREGRGIGSKLAEFALHDLENDKVTVTCPFVKRYLEKHPDPRVTVR</sequence>
<dbReference type="Pfam" id="PF14542">
    <property type="entry name" value="Acetyltransf_CG"/>
    <property type="match status" value="1"/>
</dbReference>
<dbReference type="Proteomes" id="UP000316639">
    <property type="component" value="Unassembled WGS sequence"/>
</dbReference>
<dbReference type="PROSITE" id="PS51729">
    <property type="entry name" value="GNAT_YJDJ"/>
    <property type="match status" value="1"/>
</dbReference>
<dbReference type="Gene3D" id="3.40.630.30">
    <property type="match status" value="1"/>
</dbReference>
<dbReference type="InterPro" id="IPR045057">
    <property type="entry name" value="Gcn5-rel_NAT"/>
</dbReference>
<dbReference type="SUPFAM" id="SSF55729">
    <property type="entry name" value="Acyl-CoA N-acyltransferases (Nat)"/>
    <property type="match status" value="1"/>
</dbReference>
<dbReference type="InterPro" id="IPR016181">
    <property type="entry name" value="Acyl_CoA_acyltransferase"/>
</dbReference>
<dbReference type="InterPro" id="IPR031165">
    <property type="entry name" value="GNAT_YJDJ"/>
</dbReference>
<dbReference type="AlphaFoldDB" id="A0A563EH85"/>
<dbReference type="PANTHER" id="PTHR31435:SF10">
    <property type="entry name" value="BSR4717 PROTEIN"/>
    <property type="match status" value="1"/>
</dbReference>
<dbReference type="GO" id="GO:0016740">
    <property type="term" value="F:transferase activity"/>
    <property type="evidence" value="ECO:0007669"/>
    <property type="project" value="UniProtKB-KW"/>
</dbReference>
<comment type="caution">
    <text evidence="2">The sequence shown here is derived from an EMBL/GenBank/DDBJ whole genome shotgun (WGS) entry which is preliminary data.</text>
</comment>
<proteinExistence type="predicted"/>
<dbReference type="OrthoDB" id="5405911at2"/>
<feature type="domain" description="N-acetyltransferase" evidence="1">
    <location>
        <begin position="7"/>
        <end position="89"/>
    </location>
</feature>
<keyword evidence="2" id="KW-0808">Transferase</keyword>
<keyword evidence="3" id="KW-1185">Reference proteome</keyword>
<organism evidence="2 3">
    <name type="scientific">Lentzea tibetensis</name>
    <dbReference type="NCBI Taxonomy" id="2591470"/>
    <lineage>
        <taxon>Bacteria</taxon>
        <taxon>Bacillati</taxon>
        <taxon>Actinomycetota</taxon>
        <taxon>Actinomycetes</taxon>
        <taxon>Pseudonocardiales</taxon>
        <taxon>Pseudonocardiaceae</taxon>
        <taxon>Lentzea</taxon>
    </lineage>
</organism>
<evidence type="ECO:0000259" key="1">
    <source>
        <dbReference type="PROSITE" id="PS51729"/>
    </source>
</evidence>
<dbReference type="EMBL" id="VOBR01000040">
    <property type="protein sequence ID" value="TWP45636.1"/>
    <property type="molecule type" value="Genomic_DNA"/>
</dbReference>
<gene>
    <name evidence="2" type="ORF">FKR81_38780</name>
</gene>